<dbReference type="NCBIfam" id="NF003652">
    <property type="entry name" value="PRK05286.2-5"/>
    <property type="match status" value="1"/>
</dbReference>
<feature type="binding site" evidence="11">
    <location>
        <begin position="139"/>
        <end position="143"/>
    </location>
    <ligand>
        <name>substrate</name>
    </ligand>
</feature>
<dbReference type="SUPFAM" id="SSF51395">
    <property type="entry name" value="FMN-linked oxidoreductases"/>
    <property type="match status" value="1"/>
</dbReference>
<evidence type="ECO:0000256" key="10">
    <source>
        <dbReference type="ARBA" id="ARBA00048639"/>
    </source>
</evidence>
<proteinExistence type="inferred from homology"/>
<comment type="similarity">
    <text evidence="4 11">Belongs to the dihydroorotate dehydrogenase family. Type 2 subfamily.</text>
</comment>
<dbReference type="Proteomes" id="UP000824190">
    <property type="component" value="Unassembled WGS sequence"/>
</dbReference>
<feature type="binding site" evidence="11">
    <location>
        <begin position="90"/>
        <end position="94"/>
    </location>
    <ligand>
        <name>FMN</name>
        <dbReference type="ChEBI" id="CHEBI:58210"/>
    </ligand>
</feature>
<dbReference type="HAMAP" id="MF_00225">
    <property type="entry name" value="DHO_dh_type2"/>
    <property type="match status" value="1"/>
</dbReference>
<keyword evidence="11" id="KW-1003">Cell membrane</keyword>
<dbReference type="InterPro" id="IPR001295">
    <property type="entry name" value="Dihydroorotate_DH_CS"/>
</dbReference>
<dbReference type="EMBL" id="DXGC01000122">
    <property type="protein sequence ID" value="HIW92758.1"/>
    <property type="molecule type" value="Genomic_DNA"/>
</dbReference>
<dbReference type="PANTHER" id="PTHR48109">
    <property type="entry name" value="DIHYDROOROTATE DEHYDROGENASE (QUINONE), MITOCHONDRIAL-RELATED"/>
    <property type="match status" value="1"/>
</dbReference>
<reference evidence="13" key="1">
    <citation type="journal article" date="2021" name="PeerJ">
        <title>Extensive microbial diversity within the chicken gut microbiome revealed by metagenomics and culture.</title>
        <authorList>
            <person name="Gilroy R."/>
            <person name="Ravi A."/>
            <person name="Getino M."/>
            <person name="Pursley I."/>
            <person name="Horton D.L."/>
            <person name="Alikhan N.F."/>
            <person name="Baker D."/>
            <person name="Gharbi K."/>
            <person name="Hall N."/>
            <person name="Watson M."/>
            <person name="Adriaenssens E.M."/>
            <person name="Foster-Nyarko E."/>
            <person name="Jarju S."/>
            <person name="Secka A."/>
            <person name="Antonio M."/>
            <person name="Oren A."/>
            <person name="Chaudhuri R.R."/>
            <person name="La Ragione R."/>
            <person name="Hildebrand F."/>
            <person name="Pallen M.J."/>
        </authorList>
    </citation>
    <scope>NUCLEOTIDE SEQUENCE</scope>
    <source>
        <strain evidence="13">CHK32-1732</strain>
    </source>
</reference>
<dbReference type="Pfam" id="PF01180">
    <property type="entry name" value="DHO_dh"/>
    <property type="match status" value="1"/>
</dbReference>
<comment type="caution">
    <text evidence="13">The sequence shown here is derived from an EMBL/GenBank/DDBJ whole genome shotgun (WGS) entry which is preliminary data.</text>
</comment>
<dbReference type="NCBIfam" id="NF003645">
    <property type="entry name" value="PRK05286.1-2"/>
    <property type="match status" value="1"/>
</dbReference>
<feature type="binding site" evidence="11">
    <location>
        <position position="114"/>
    </location>
    <ligand>
        <name>FMN</name>
        <dbReference type="ChEBI" id="CHEBI:58210"/>
    </ligand>
</feature>
<dbReference type="InterPro" id="IPR005719">
    <property type="entry name" value="Dihydroorotate_DH_2"/>
</dbReference>
<feature type="binding site" evidence="11">
    <location>
        <begin position="265"/>
        <end position="266"/>
    </location>
    <ligand>
        <name>substrate</name>
    </ligand>
</feature>
<evidence type="ECO:0000256" key="6">
    <source>
        <dbReference type="ARBA" id="ARBA00022643"/>
    </source>
</evidence>
<dbReference type="GO" id="GO:0005737">
    <property type="term" value="C:cytoplasm"/>
    <property type="evidence" value="ECO:0007669"/>
    <property type="project" value="InterPro"/>
</dbReference>
<feature type="binding site" evidence="11">
    <location>
        <begin position="340"/>
        <end position="341"/>
    </location>
    <ligand>
        <name>FMN</name>
        <dbReference type="ChEBI" id="CHEBI:58210"/>
    </ligand>
</feature>
<feature type="binding site" evidence="11">
    <location>
        <position position="167"/>
    </location>
    <ligand>
        <name>FMN</name>
        <dbReference type="ChEBI" id="CHEBI:58210"/>
    </ligand>
</feature>
<evidence type="ECO:0000256" key="3">
    <source>
        <dbReference type="ARBA" id="ARBA00005161"/>
    </source>
</evidence>
<dbReference type="CDD" id="cd04738">
    <property type="entry name" value="DHOD_2_like"/>
    <property type="match status" value="1"/>
</dbReference>
<feature type="binding site" evidence="11">
    <location>
        <position position="200"/>
    </location>
    <ligand>
        <name>substrate</name>
    </ligand>
</feature>
<dbReference type="InterPro" id="IPR005720">
    <property type="entry name" value="Dihydroorotate_DH_cat"/>
</dbReference>
<feature type="binding site" evidence="11">
    <location>
        <position position="290"/>
    </location>
    <ligand>
        <name>FMN</name>
        <dbReference type="ChEBI" id="CHEBI:58210"/>
    </ligand>
</feature>
<dbReference type="NCBIfam" id="TIGR01036">
    <property type="entry name" value="pyrD_sub2"/>
    <property type="match status" value="1"/>
</dbReference>
<dbReference type="GO" id="GO:0006207">
    <property type="term" value="P:'de novo' pyrimidine nucleobase biosynthetic process"/>
    <property type="evidence" value="ECO:0007669"/>
    <property type="project" value="UniProtKB-UniRule"/>
</dbReference>
<feature type="domain" description="Dihydroorotate dehydrogenase catalytic" evidence="12">
    <location>
        <begin position="73"/>
        <end position="360"/>
    </location>
</feature>
<comment type="subcellular location">
    <subcellularLocation>
        <location evidence="11">Cell membrane</location>
        <topology evidence="11">Peripheral membrane protein</topology>
    </subcellularLocation>
    <subcellularLocation>
        <location evidence="2">Membrane</location>
    </subcellularLocation>
</comment>
<dbReference type="EC" id="1.3.5.2" evidence="11"/>
<evidence type="ECO:0000256" key="2">
    <source>
        <dbReference type="ARBA" id="ARBA00004370"/>
    </source>
</evidence>
<comment type="function">
    <text evidence="1 11">Catalyzes the conversion of dihydroorotate to orotate with quinone as electron acceptor.</text>
</comment>
<comment type="pathway">
    <text evidence="3 11">Pyrimidine metabolism; UMP biosynthesis via de novo pathway; orotate from (S)-dihydroorotate (quinone route): step 1/1.</text>
</comment>
<feature type="active site" description="Nucleophile" evidence="11">
    <location>
        <position position="203"/>
    </location>
</feature>
<feature type="binding site" evidence="11">
    <location>
        <position position="264"/>
    </location>
    <ligand>
        <name>FMN</name>
        <dbReference type="ChEBI" id="CHEBI:58210"/>
    </ligand>
</feature>
<name>A0A9D1UMG4_9CORY</name>
<evidence type="ECO:0000313" key="14">
    <source>
        <dbReference type="Proteomes" id="UP000824190"/>
    </source>
</evidence>
<feature type="binding site" evidence="11">
    <location>
        <position position="200"/>
    </location>
    <ligand>
        <name>FMN</name>
        <dbReference type="ChEBI" id="CHEBI:58210"/>
    </ligand>
</feature>
<feature type="binding site" evidence="11">
    <location>
        <position position="94"/>
    </location>
    <ligand>
        <name>substrate</name>
    </ligand>
</feature>
<dbReference type="PANTHER" id="PTHR48109:SF4">
    <property type="entry name" value="DIHYDROOROTATE DEHYDROGENASE (QUINONE), MITOCHONDRIAL"/>
    <property type="match status" value="1"/>
</dbReference>
<comment type="cofactor">
    <cofactor evidence="11">
        <name>FMN</name>
        <dbReference type="ChEBI" id="CHEBI:58210"/>
    </cofactor>
    <text evidence="11">Binds 1 FMN per subunit.</text>
</comment>
<dbReference type="PROSITE" id="PS00912">
    <property type="entry name" value="DHODEHASE_2"/>
    <property type="match status" value="1"/>
</dbReference>
<evidence type="ECO:0000256" key="5">
    <source>
        <dbReference type="ARBA" id="ARBA00022630"/>
    </source>
</evidence>
<evidence type="ECO:0000256" key="8">
    <source>
        <dbReference type="ARBA" id="ARBA00023002"/>
    </source>
</evidence>
<dbReference type="InterPro" id="IPR013785">
    <property type="entry name" value="Aldolase_TIM"/>
</dbReference>
<feature type="binding site" evidence="11">
    <location>
        <position position="236"/>
    </location>
    <ligand>
        <name>FMN</name>
        <dbReference type="ChEBI" id="CHEBI:58210"/>
    </ligand>
</feature>
<protein>
    <recommendedName>
        <fullName evidence="11">Dihydroorotate dehydrogenase (quinone)</fullName>
        <ecNumber evidence="11">1.3.5.2</ecNumber>
    </recommendedName>
    <alternativeName>
        <fullName evidence="11">DHOdehase</fullName>
        <shortName evidence="11">DHOD</shortName>
        <shortName evidence="11">DHODase</shortName>
    </alternativeName>
    <alternativeName>
        <fullName evidence="11">Dihydroorotate oxidase</fullName>
    </alternativeName>
</protein>
<reference evidence="13" key="2">
    <citation type="submission" date="2021-04" db="EMBL/GenBank/DDBJ databases">
        <authorList>
            <person name="Gilroy R."/>
        </authorList>
    </citation>
    <scope>NUCLEOTIDE SEQUENCE</scope>
    <source>
        <strain evidence="13">CHK32-1732</strain>
    </source>
</reference>
<sequence length="382" mass="40756">MPPNPQSSDRSLGDRSLFRRTRGHVYGAALQVMFTLRPERIHGLMSTALTATAASTPARNALRRTLVVDDPVLSQTIAGITFPRPLGLAAGFDKNATEVDVWGPLGFGYSEVGTVTAVAQRGNPTPRLFRLSQDGALLNRMGFNNDGVRSAVKRLSRRCEPEPVGLNLGKTKKTVAEQAANDYFESARAVQDNADYLVINVSSPNTPGLRDLQAVESLRPIVDAVRSTNDLPLFVKIAPDLSDEDVDAVTDLAIELGLTGLIATNTTISRDGLATPASEVESLGAGGISGMPVAERSLEVLRRIRERAGEDLVLIGVGGISTAQQAWERINAGASLLQGYTGFIYGGPDWIRDIHLGLAEQVRRHGLGNISEAVGAGLSWQG</sequence>
<gene>
    <name evidence="11" type="primary">pyrD</name>
    <name evidence="13" type="ORF">H9870_13980</name>
</gene>
<evidence type="ECO:0000256" key="4">
    <source>
        <dbReference type="ARBA" id="ARBA00005359"/>
    </source>
</evidence>
<keyword evidence="9 11" id="KW-0472">Membrane</keyword>
<feature type="binding site" evidence="11">
    <location>
        <position position="205"/>
    </location>
    <ligand>
        <name>substrate</name>
    </ligand>
</feature>
<dbReference type="PROSITE" id="PS00911">
    <property type="entry name" value="DHODEHASE_1"/>
    <property type="match status" value="1"/>
</dbReference>
<keyword evidence="8 11" id="KW-0560">Oxidoreductase</keyword>
<dbReference type="GO" id="GO:0005886">
    <property type="term" value="C:plasma membrane"/>
    <property type="evidence" value="ECO:0007669"/>
    <property type="project" value="UniProtKB-SubCell"/>
</dbReference>
<comment type="subunit">
    <text evidence="11">Monomer.</text>
</comment>
<keyword evidence="7 11" id="KW-0665">Pyrimidine biosynthesis</keyword>
<feature type="binding site" evidence="11">
    <location>
        <position position="319"/>
    </location>
    <ligand>
        <name>FMN</name>
        <dbReference type="ChEBI" id="CHEBI:58210"/>
    </ligand>
</feature>
<evidence type="ECO:0000259" key="12">
    <source>
        <dbReference type="Pfam" id="PF01180"/>
    </source>
</evidence>
<accession>A0A9D1UMG4</accession>
<dbReference type="InterPro" id="IPR050074">
    <property type="entry name" value="DHO_dehydrogenase"/>
</dbReference>
<dbReference type="Gene3D" id="3.20.20.70">
    <property type="entry name" value="Aldolase class I"/>
    <property type="match status" value="1"/>
</dbReference>
<evidence type="ECO:0000256" key="7">
    <source>
        <dbReference type="ARBA" id="ARBA00022975"/>
    </source>
</evidence>
<evidence type="ECO:0000256" key="9">
    <source>
        <dbReference type="ARBA" id="ARBA00023136"/>
    </source>
</evidence>
<evidence type="ECO:0000256" key="1">
    <source>
        <dbReference type="ARBA" id="ARBA00003125"/>
    </source>
</evidence>
<organism evidence="13 14">
    <name type="scientific">Candidatus Corynebacterium avicola</name>
    <dbReference type="NCBI Taxonomy" id="2838527"/>
    <lineage>
        <taxon>Bacteria</taxon>
        <taxon>Bacillati</taxon>
        <taxon>Actinomycetota</taxon>
        <taxon>Actinomycetes</taxon>
        <taxon>Mycobacteriales</taxon>
        <taxon>Corynebacteriaceae</taxon>
        <taxon>Corynebacterium</taxon>
    </lineage>
</organism>
<evidence type="ECO:0000256" key="11">
    <source>
        <dbReference type="HAMAP-Rule" id="MF_00225"/>
    </source>
</evidence>
<dbReference type="GO" id="GO:0044205">
    <property type="term" value="P:'de novo' UMP biosynthetic process"/>
    <property type="evidence" value="ECO:0007669"/>
    <property type="project" value="UniProtKB-UniRule"/>
</dbReference>
<dbReference type="AlphaFoldDB" id="A0A9D1UMG4"/>
<dbReference type="NCBIfam" id="NF003648">
    <property type="entry name" value="PRK05286.2-1"/>
    <property type="match status" value="1"/>
</dbReference>
<keyword evidence="6 11" id="KW-0288">FMN</keyword>
<keyword evidence="5 11" id="KW-0285">Flavoprotein</keyword>
<dbReference type="GO" id="GO:0106430">
    <property type="term" value="F:dihydroorotate dehydrogenase (quinone) activity"/>
    <property type="evidence" value="ECO:0007669"/>
    <property type="project" value="UniProtKB-EC"/>
</dbReference>
<evidence type="ECO:0000313" key="13">
    <source>
        <dbReference type="EMBL" id="HIW92758.1"/>
    </source>
</evidence>
<comment type="catalytic activity">
    <reaction evidence="10 11">
        <text>(S)-dihydroorotate + a quinone = orotate + a quinol</text>
        <dbReference type="Rhea" id="RHEA:30187"/>
        <dbReference type="ChEBI" id="CHEBI:24646"/>
        <dbReference type="ChEBI" id="CHEBI:30839"/>
        <dbReference type="ChEBI" id="CHEBI:30864"/>
        <dbReference type="ChEBI" id="CHEBI:132124"/>
        <dbReference type="EC" id="1.3.5.2"/>
    </reaction>
</comment>